<sequence>MAKVFLTLLGVIALFLFHDYIFHWPSGWLSGTKSFYKASAKSFGGTMGETELWYQFANFSAKTTTAENCFICMSHHLPSTDVAVPGEKKIMDCVSSCYNASDPQDINPSENMTKYGFQMITFEKD</sequence>
<dbReference type="Proteomes" id="UP001476798">
    <property type="component" value="Unassembled WGS sequence"/>
</dbReference>
<evidence type="ECO:0000313" key="1">
    <source>
        <dbReference type="EMBL" id="MEQ2179915.1"/>
    </source>
</evidence>
<name>A0ABV0P8W1_9TELE</name>
<dbReference type="EMBL" id="JAHRIO010064651">
    <property type="protein sequence ID" value="MEQ2179915.1"/>
    <property type="molecule type" value="Genomic_DNA"/>
</dbReference>
<gene>
    <name evidence="1" type="ORF">GOODEAATRI_030163</name>
</gene>
<proteinExistence type="predicted"/>
<comment type="caution">
    <text evidence="1">The sequence shown here is derived from an EMBL/GenBank/DDBJ whole genome shotgun (WGS) entry which is preliminary data.</text>
</comment>
<accession>A0ABV0P8W1</accession>
<keyword evidence="2" id="KW-1185">Reference proteome</keyword>
<organism evidence="1 2">
    <name type="scientific">Goodea atripinnis</name>
    <dbReference type="NCBI Taxonomy" id="208336"/>
    <lineage>
        <taxon>Eukaryota</taxon>
        <taxon>Metazoa</taxon>
        <taxon>Chordata</taxon>
        <taxon>Craniata</taxon>
        <taxon>Vertebrata</taxon>
        <taxon>Euteleostomi</taxon>
        <taxon>Actinopterygii</taxon>
        <taxon>Neopterygii</taxon>
        <taxon>Teleostei</taxon>
        <taxon>Neoteleostei</taxon>
        <taxon>Acanthomorphata</taxon>
        <taxon>Ovalentaria</taxon>
        <taxon>Atherinomorphae</taxon>
        <taxon>Cyprinodontiformes</taxon>
        <taxon>Goodeidae</taxon>
        <taxon>Goodea</taxon>
    </lineage>
</organism>
<evidence type="ECO:0000313" key="2">
    <source>
        <dbReference type="Proteomes" id="UP001476798"/>
    </source>
</evidence>
<protein>
    <submittedName>
        <fullName evidence="1">Uncharacterized protein</fullName>
    </submittedName>
</protein>
<reference evidence="1 2" key="1">
    <citation type="submission" date="2021-06" db="EMBL/GenBank/DDBJ databases">
        <authorList>
            <person name="Palmer J.M."/>
        </authorList>
    </citation>
    <scope>NUCLEOTIDE SEQUENCE [LARGE SCALE GENOMIC DNA]</scope>
    <source>
        <strain evidence="1 2">GA_2019</strain>
        <tissue evidence="1">Muscle</tissue>
    </source>
</reference>